<protein>
    <recommendedName>
        <fullName evidence="4">Late endosomal/lysosomal adaptor and MAPK and MTOR activator 4</fullName>
    </recommendedName>
</protein>
<proteinExistence type="inferred from homology"/>
<comment type="subcellular location">
    <subcellularLocation>
        <location evidence="1">Lysosome</location>
    </subcellularLocation>
</comment>
<keyword evidence="3" id="KW-0458">Lysosome</keyword>
<comment type="similarity">
    <text evidence="2">Belongs to the LAMTOR4 family.</text>
</comment>
<name>A0AAN7YST7_9MYCE</name>
<dbReference type="GO" id="GO:0071230">
    <property type="term" value="P:cellular response to amino acid stimulus"/>
    <property type="evidence" value="ECO:0007669"/>
    <property type="project" value="InterPro"/>
</dbReference>
<evidence type="ECO:0000313" key="7">
    <source>
        <dbReference type="EMBL" id="KAK5583639.1"/>
    </source>
</evidence>
<dbReference type="Proteomes" id="UP001344447">
    <property type="component" value="Unassembled WGS sequence"/>
</dbReference>
<evidence type="ECO:0000256" key="4">
    <source>
        <dbReference type="ARBA" id="ARBA00032690"/>
    </source>
</evidence>
<feature type="transmembrane region" description="Helical" evidence="5">
    <location>
        <begin position="565"/>
        <end position="587"/>
    </location>
</feature>
<evidence type="ECO:0000256" key="5">
    <source>
        <dbReference type="SAM" id="Phobius"/>
    </source>
</evidence>
<dbReference type="GO" id="GO:0005764">
    <property type="term" value="C:lysosome"/>
    <property type="evidence" value="ECO:0007669"/>
    <property type="project" value="UniProtKB-SubCell"/>
</dbReference>
<dbReference type="AlphaFoldDB" id="A0AAN7YST7"/>
<keyword evidence="5" id="KW-1133">Transmembrane helix</keyword>
<organism evidence="7 8">
    <name type="scientific">Dictyostelium firmibasis</name>
    <dbReference type="NCBI Taxonomy" id="79012"/>
    <lineage>
        <taxon>Eukaryota</taxon>
        <taxon>Amoebozoa</taxon>
        <taxon>Evosea</taxon>
        <taxon>Eumycetozoa</taxon>
        <taxon>Dictyostelia</taxon>
        <taxon>Dictyosteliales</taxon>
        <taxon>Dictyosteliaceae</taxon>
        <taxon>Dictyostelium</taxon>
    </lineage>
</organism>
<keyword evidence="5" id="KW-0472">Membrane</keyword>
<evidence type="ECO:0000313" key="8">
    <source>
        <dbReference type="Proteomes" id="UP001344447"/>
    </source>
</evidence>
<dbReference type="InterPro" id="IPR034601">
    <property type="entry name" value="LAMTOR4"/>
</dbReference>
<dbReference type="GO" id="GO:0005085">
    <property type="term" value="F:guanyl-nucleotide exchange factor activity"/>
    <property type="evidence" value="ECO:0007669"/>
    <property type="project" value="TreeGrafter"/>
</dbReference>
<keyword evidence="5" id="KW-0812">Transmembrane</keyword>
<comment type="caution">
    <text evidence="7">The sequence shown here is derived from an EMBL/GenBank/DDBJ whole genome shotgun (WGS) entry which is preliminary data.</text>
</comment>
<dbReference type="PANTHER" id="PTHR33967:SF1">
    <property type="entry name" value="RAGULATOR COMPLEX PROTEIN LAMTOR4"/>
    <property type="match status" value="1"/>
</dbReference>
<dbReference type="PANTHER" id="PTHR33967">
    <property type="entry name" value="RAGULATOR COMPLEX PROTEIN LAMTOR4"/>
    <property type="match status" value="1"/>
</dbReference>
<dbReference type="PROSITE" id="PS01186">
    <property type="entry name" value="EGF_2"/>
    <property type="match status" value="1"/>
</dbReference>
<feature type="transmembrane region" description="Helical" evidence="5">
    <location>
        <begin position="408"/>
        <end position="431"/>
    </location>
</feature>
<evidence type="ECO:0000256" key="2">
    <source>
        <dbReference type="ARBA" id="ARBA00010627"/>
    </source>
</evidence>
<accession>A0AAN7YST7</accession>
<dbReference type="EMBL" id="JAVFKY010000001">
    <property type="protein sequence ID" value="KAK5583639.1"/>
    <property type="molecule type" value="Genomic_DNA"/>
</dbReference>
<evidence type="ECO:0000259" key="6">
    <source>
        <dbReference type="PROSITE" id="PS01186"/>
    </source>
</evidence>
<feature type="domain" description="EGF-like" evidence="6">
    <location>
        <begin position="281"/>
        <end position="294"/>
    </location>
</feature>
<evidence type="ECO:0000256" key="1">
    <source>
        <dbReference type="ARBA" id="ARBA00004371"/>
    </source>
</evidence>
<dbReference type="GO" id="GO:0071986">
    <property type="term" value="C:Ragulator complex"/>
    <property type="evidence" value="ECO:0007669"/>
    <property type="project" value="InterPro"/>
</dbReference>
<dbReference type="SMART" id="SM00181">
    <property type="entry name" value="EGF"/>
    <property type="match status" value="4"/>
</dbReference>
<sequence length="729" mass="82750">MSAQDILKDFKGSLTIEQNDGSISSASGILQEDFYNNKEFASTILSMLHDVNKITSSNTQEFKRMIVSFSEQSFIVTAIEYLYSCPNGYNHSLINDCHKGNLYFCSGFCLFKGNGNNEYNQFFSNSKNESPCPKDWISLSWGYQEISNKSLTWCTCKLNDQLTTRFYQVGNCGDSIEYNSTTLSFTNENHYLNIFTCLDNNSNDKITTFINITSIQLNDPSSTSFNCPNNSTNNFIWDYGNDVCQSGFYGDSCQFKDYCYLNICGNQNCENTDNIGEGYKCFCKEGYKYNGIECELDTCYIREYHELDCGESKCNVTSNQFNGNGTRIVVFNCYCDIGFTLSYKQIGNDFVKYCQKDGECLNSTSCGTADCINNGTADCCICLDENTYLFISDDGMVSCVEYHSDWKVPVSIMVSVIGFLFLGCISMFIYVKFFKNKTKNNSRNYNNQNGNEICSIECGSAKCNYTKENFINCFCDQGFKLSSNGKSCKTDQCFGTIVEKLCGTANCNYSFFSDWSLDSGSNFNRLYVCYCDDGFLLVDNTDTPYCINTNGSTNVNRPHNNNLNWTIPILIIALIFILLLVGSIIIYCCRKFRSKPKLKKMDGIDFVAWENMGCIMVKTIFHSSVSNEWKCLIHIIAIIIKFIISHLKPDGEKHGPMSRNIIHILTTIFQSILQYQDNPDNFFNDVNNLSALTVSLLQDLYNIYGTIYLDEPKQTKEIVNNNNKIIKVK</sequence>
<reference evidence="7 8" key="1">
    <citation type="submission" date="2023-11" db="EMBL/GenBank/DDBJ databases">
        <title>Dfirmibasis_genome.</title>
        <authorList>
            <person name="Edelbroek B."/>
            <person name="Kjellin J."/>
            <person name="Jerlstrom-Hultqvist J."/>
            <person name="Soderbom F."/>
        </authorList>
    </citation>
    <scope>NUCLEOTIDE SEQUENCE [LARGE SCALE GENOMIC DNA]</scope>
    <source>
        <strain evidence="7 8">TNS-C-14</strain>
    </source>
</reference>
<dbReference type="InterPro" id="IPR000742">
    <property type="entry name" value="EGF"/>
</dbReference>
<evidence type="ECO:0000256" key="3">
    <source>
        <dbReference type="ARBA" id="ARBA00023228"/>
    </source>
</evidence>
<keyword evidence="8" id="KW-1185">Reference proteome</keyword>
<dbReference type="GO" id="GO:0032008">
    <property type="term" value="P:positive regulation of TOR signaling"/>
    <property type="evidence" value="ECO:0007669"/>
    <property type="project" value="InterPro"/>
</dbReference>
<gene>
    <name evidence="7" type="ORF">RB653_005237</name>
</gene>